<evidence type="ECO:0000256" key="1">
    <source>
        <dbReference type="SAM" id="MobiDB-lite"/>
    </source>
</evidence>
<gene>
    <name evidence="2" type="ORF">P7D17_08620</name>
</gene>
<reference evidence="2" key="1">
    <citation type="submission" date="2023-03" db="EMBL/GenBank/DDBJ databases">
        <authorList>
            <person name="Shen W."/>
            <person name="Cai J."/>
        </authorList>
    </citation>
    <scope>NUCLEOTIDE SEQUENCE</scope>
    <source>
        <strain evidence="2">P86-2</strain>
    </source>
</reference>
<dbReference type="InterPro" id="IPR018330">
    <property type="entry name" value="RecT_fam"/>
</dbReference>
<sequence>MANEIKNFMKEDAVMKSLTETLGRNAQSFVTSALSAVGSNNQLKDATPESVYKSVMKAATLNLPVDPNLGFTYLVPYKRNFKDGNVWRSVTEAQLQIGYKGLVQLALRSGQIKSVNTGTIYESEFKGYNKITGEFFIDETADESGEVVGYFAYIQLTNGGELKTFSRKNKIFEFAKKYSKAFDYDLKNGKTSSPWSTEFDAMAEKTVLKNILKFAPMSLEMQEAVSADEQDMKYAKPVDDITGLEIPNQQEIEDFDKDEYAKQKMAELAEQKKNKPSNALEGEVTDKEVTTEDF</sequence>
<dbReference type="InterPro" id="IPR004590">
    <property type="entry name" value="ssDNA_annealing_RecT"/>
</dbReference>
<dbReference type="Proteomes" id="UP001262817">
    <property type="component" value="Unassembled WGS sequence"/>
</dbReference>
<dbReference type="GO" id="GO:0006259">
    <property type="term" value="P:DNA metabolic process"/>
    <property type="evidence" value="ECO:0007669"/>
    <property type="project" value="InterPro"/>
</dbReference>
<dbReference type="EMBL" id="JARPXR010000009">
    <property type="protein sequence ID" value="MDT2584161.1"/>
    <property type="molecule type" value="Genomic_DNA"/>
</dbReference>
<proteinExistence type="predicted"/>
<dbReference type="RefSeq" id="WP_311843063.1">
    <property type="nucleotide sequence ID" value="NZ_JARPXR010000009.1"/>
</dbReference>
<dbReference type="AlphaFoldDB" id="A0AAJ2MQH6"/>
<evidence type="ECO:0000313" key="2">
    <source>
        <dbReference type="EMBL" id="MDT2584161.1"/>
    </source>
</evidence>
<feature type="region of interest" description="Disordered" evidence="1">
    <location>
        <begin position="268"/>
        <end position="294"/>
    </location>
</feature>
<dbReference type="Pfam" id="PF03837">
    <property type="entry name" value="RecT"/>
    <property type="match status" value="1"/>
</dbReference>
<dbReference type="NCBIfam" id="TIGR00616">
    <property type="entry name" value="rect"/>
    <property type="match status" value="1"/>
</dbReference>
<name>A0AAJ2MQH6_9LACT</name>
<feature type="compositionally biased region" description="Basic and acidic residues" evidence="1">
    <location>
        <begin position="284"/>
        <end position="294"/>
    </location>
</feature>
<evidence type="ECO:0000313" key="3">
    <source>
        <dbReference type="Proteomes" id="UP001262817"/>
    </source>
</evidence>
<accession>A0AAJ2MQH6</accession>
<dbReference type="GO" id="GO:0003677">
    <property type="term" value="F:DNA binding"/>
    <property type="evidence" value="ECO:0007669"/>
    <property type="project" value="InterPro"/>
</dbReference>
<protein>
    <submittedName>
        <fullName evidence="2">Recombinase RecT</fullName>
    </submittedName>
</protein>
<organism evidence="2 3">
    <name type="scientific">Lactococcus petauri</name>
    <dbReference type="NCBI Taxonomy" id="1940789"/>
    <lineage>
        <taxon>Bacteria</taxon>
        <taxon>Bacillati</taxon>
        <taxon>Bacillota</taxon>
        <taxon>Bacilli</taxon>
        <taxon>Lactobacillales</taxon>
        <taxon>Streptococcaceae</taxon>
        <taxon>Lactococcus</taxon>
    </lineage>
</organism>
<comment type="caution">
    <text evidence="2">The sequence shown here is derived from an EMBL/GenBank/DDBJ whole genome shotgun (WGS) entry which is preliminary data.</text>
</comment>